<protein>
    <submittedName>
        <fullName evidence="1">Copia protein</fullName>
    </submittedName>
</protein>
<dbReference type="PANTHER" id="PTHR11439:SF502">
    <property type="entry name" value="SECRETED RXLR EFFECTOR PROTEIN 161-LIKE"/>
    <property type="match status" value="1"/>
</dbReference>
<evidence type="ECO:0000313" key="2">
    <source>
        <dbReference type="Proteomes" id="UP000516437"/>
    </source>
</evidence>
<keyword evidence="2" id="KW-1185">Reference proteome</keyword>
<gene>
    <name evidence="1" type="ORF">CJ030_MR0G007640</name>
</gene>
<comment type="caution">
    <text evidence="1">The sequence shown here is derived from an EMBL/GenBank/DDBJ whole genome shotgun (WGS) entry which is preliminary data.</text>
</comment>
<dbReference type="CDD" id="cd09272">
    <property type="entry name" value="RNase_HI_RT_Ty1"/>
    <property type="match status" value="1"/>
</dbReference>
<proteinExistence type="predicted"/>
<sequence>MFSWSSKKQGNVAQSTAKAEYVAAAGAANQAIWLKRILTDMGEIQQGPVEIFCDSKSAIAIAKNPVHHSRTKHIAIKYHFLREVEASGEIKLNFCRSEDQIADIFTKALPRDKFQFLRMMLGVSKKHIKEEY</sequence>
<reference evidence="1 2" key="1">
    <citation type="journal article" date="2019" name="Plant Biotechnol. J.">
        <title>The red bayberry genome and genetic basis of sex determination.</title>
        <authorList>
            <person name="Jia H.M."/>
            <person name="Jia H.J."/>
            <person name="Cai Q.L."/>
            <person name="Wang Y."/>
            <person name="Zhao H.B."/>
            <person name="Yang W.F."/>
            <person name="Wang G.Y."/>
            <person name="Li Y.H."/>
            <person name="Zhan D.L."/>
            <person name="Shen Y.T."/>
            <person name="Niu Q.F."/>
            <person name="Chang L."/>
            <person name="Qiu J."/>
            <person name="Zhao L."/>
            <person name="Xie H.B."/>
            <person name="Fu W.Y."/>
            <person name="Jin J."/>
            <person name="Li X.W."/>
            <person name="Jiao Y."/>
            <person name="Zhou C.C."/>
            <person name="Tu T."/>
            <person name="Chai C.Y."/>
            <person name="Gao J.L."/>
            <person name="Fan L.J."/>
            <person name="van de Weg E."/>
            <person name="Wang J.Y."/>
            <person name="Gao Z.S."/>
        </authorList>
    </citation>
    <scope>NUCLEOTIDE SEQUENCE [LARGE SCALE GENOMIC DNA]</scope>
    <source>
        <tissue evidence="1">Leaves</tissue>
    </source>
</reference>
<dbReference type="Proteomes" id="UP000516437">
    <property type="component" value="Unassembled WGS sequence"/>
</dbReference>
<dbReference type="EMBL" id="RXIC02000180">
    <property type="protein sequence ID" value="KAB1200325.1"/>
    <property type="molecule type" value="Genomic_DNA"/>
</dbReference>
<name>A0A6A1UIV5_9ROSI</name>
<evidence type="ECO:0000313" key="1">
    <source>
        <dbReference type="EMBL" id="KAB1200325.1"/>
    </source>
</evidence>
<dbReference type="AlphaFoldDB" id="A0A6A1UIV5"/>
<dbReference type="PANTHER" id="PTHR11439">
    <property type="entry name" value="GAG-POL-RELATED RETROTRANSPOSON"/>
    <property type="match status" value="1"/>
</dbReference>
<organism evidence="1 2">
    <name type="scientific">Morella rubra</name>
    <name type="common">Chinese bayberry</name>
    <dbReference type="NCBI Taxonomy" id="262757"/>
    <lineage>
        <taxon>Eukaryota</taxon>
        <taxon>Viridiplantae</taxon>
        <taxon>Streptophyta</taxon>
        <taxon>Embryophyta</taxon>
        <taxon>Tracheophyta</taxon>
        <taxon>Spermatophyta</taxon>
        <taxon>Magnoliopsida</taxon>
        <taxon>eudicotyledons</taxon>
        <taxon>Gunneridae</taxon>
        <taxon>Pentapetalae</taxon>
        <taxon>rosids</taxon>
        <taxon>fabids</taxon>
        <taxon>Fagales</taxon>
        <taxon>Myricaceae</taxon>
        <taxon>Morella</taxon>
    </lineage>
</organism>
<accession>A0A6A1UIV5</accession>
<dbReference type="OrthoDB" id="2551793at2759"/>